<dbReference type="Pfam" id="PF03929">
    <property type="entry name" value="PepSY_TM"/>
    <property type="match status" value="1"/>
</dbReference>
<evidence type="ECO:0000313" key="2">
    <source>
        <dbReference type="EMBL" id="MBN6102173.1"/>
    </source>
</evidence>
<keyword evidence="3" id="KW-1185">Reference proteome</keyword>
<dbReference type="RefSeq" id="WP_206229416.1">
    <property type="nucleotide sequence ID" value="NZ_JAFIWB010000006.1"/>
</dbReference>
<comment type="caution">
    <text evidence="2">The sequence shown here is derived from an EMBL/GenBank/DDBJ whole genome shotgun (WGS) entry which is preliminary data.</text>
</comment>
<feature type="transmembrane region" description="Helical" evidence="1">
    <location>
        <begin position="23"/>
        <end position="45"/>
    </location>
</feature>
<sequence length="493" mass="53583">MAMPNPTAAPPARFYRAVWRWHFYAGLLVLPLLAWLALTGAAFVYQQPIDGYFHRALKTVQVPAQARAVAPQRLLEVALAAQPGQALRYTTPLRRDASAEVTVGTADARRVVVYVDPYRSRVLGSLPEHGTVAWTIRRLHSLALVGPWASALIEVAAGWAILLVLTGVYLWWPRGRRGGVTTVRGRPPQRVFWRDTHALTGSVVGAMLLFLALTGMPWSWFWGAQVNRLANGHHYGYPAGLRVDVPMSTQRLSDAEVPAWSLRQARLPQSQLPQTAAMPMPMPAAANAAAASASSVADNGNDAHAEHAAHGGMEMNAMEAMAPAPGAIGLDAAVARFQARGIAAGYSVALPRGVRGVYTASVYPPDLAQQRVIHLDQYSGKVLLDMRYADYGPMAKALEWGINVHLGQQYGTFNQLLLIVSCIGILLLCVSAALMWWKRRPAGGLGVPPLPADRRTLRGVLVLLAIGGVLFPLVGVSLLLMLAVDWWWVLRRE</sequence>
<name>A0ABS3B0S8_9XANT</name>
<dbReference type="PANTHER" id="PTHR34219">
    <property type="entry name" value="IRON-REGULATED INNER MEMBRANE PROTEIN-RELATED"/>
    <property type="match status" value="1"/>
</dbReference>
<protein>
    <submittedName>
        <fullName evidence="2">PepSY domain-containing protein</fullName>
    </submittedName>
</protein>
<feature type="transmembrane region" description="Helical" evidence="1">
    <location>
        <begin position="198"/>
        <end position="221"/>
    </location>
</feature>
<organism evidence="2 3">
    <name type="scientific">Xanthomonas bonasiae</name>
    <dbReference type="NCBI Taxonomy" id="2810351"/>
    <lineage>
        <taxon>Bacteria</taxon>
        <taxon>Pseudomonadati</taxon>
        <taxon>Pseudomonadota</taxon>
        <taxon>Gammaproteobacteria</taxon>
        <taxon>Lysobacterales</taxon>
        <taxon>Lysobacteraceae</taxon>
        <taxon>Xanthomonas</taxon>
    </lineage>
</organism>
<dbReference type="EMBL" id="JAFIWB010000006">
    <property type="protein sequence ID" value="MBN6102173.1"/>
    <property type="molecule type" value="Genomic_DNA"/>
</dbReference>
<keyword evidence="1" id="KW-0472">Membrane</keyword>
<proteinExistence type="predicted"/>
<evidence type="ECO:0000256" key="1">
    <source>
        <dbReference type="SAM" id="Phobius"/>
    </source>
</evidence>
<gene>
    <name evidence="2" type="ORF">JR064_08365</name>
</gene>
<reference evidence="2 3" key="1">
    <citation type="submission" date="2021-02" db="EMBL/GenBank/DDBJ databases">
        <title>Taxonomically Unique Crown Gall-Associated Xanthomonas Stains Have Deficiency in Virulence Repertories.</title>
        <authorList>
            <person name="Mafakheri H."/>
            <person name="Taghavi S.M."/>
            <person name="Dimkic I."/>
            <person name="Nemanja K."/>
            <person name="Osdaghi E."/>
        </authorList>
    </citation>
    <scope>NUCLEOTIDE SEQUENCE [LARGE SCALE GENOMIC DNA]</scope>
    <source>
        <strain evidence="2 3">FX4</strain>
    </source>
</reference>
<evidence type="ECO:0000313" key="3">
    <source>
        <dbReference type="Proteomes" id="UP000695802"/>
    </source>
</evidence>
<keyword evidence="1" id="KW-0812">Transmembrane</keyword>
<accession>A0ABS3B0S8</accession>
<feature type="transmembrane region" description="Helical" evidence="1">
    <location>
        <begin position="416"/>
        <end position="437"/>
    </location>
</feature>
<dbReference type="Proteomes" id="UP000695802">
    <property type="component" value="Unassembled WGS sequence"/>
</dbReference>
<keyword evidence="1" id="KW-1133">Transmembrane helix</keyword>
<dbReference type="PANTHER" id="PTHR34219:SF1">
    <property type="entry name" value="PEPSY DOMAIN-CONTAINING PROTEIN"/>
    <property type="match status" value="1"/>
</dbReference>
<dbReference type="InterPro" id="IPR005625">
    <property type="entry name" value="PepSY-ass_TM"/>
</dbReference>
<feature type="transmembrane region" description="Helical" evidence="1">
    <location>
        <begin position="457"/>
        <end position="490"/>
    </location>
</feature>
<feature type="transmembrane region" description="Helical" evidence="1">
    <location>
        <begin position="148"/>
        <end position="172"/>
    </location>
</feature>